<protein>
    <recommendedName>
        <fullName evidence="12">Disease resistance RPP13-like protein 1</fullName>
    </recommendedName>
</protein>
<evidence type="ECO:0000256" key="1">
    <source>
        <dbReference type="ARBA" id="ARBA00022614"/>
    </source>
</evidence>
<gene>
    <name evidence="10" type="ORF">SLEP1_g674</name>
</gene>
<evidence type="ECO:0000259" key="9">
    <source>
        <dbReference type="Pfam" id="PF25019"/>
    </source>
</evidence>
<evidence type="ECO:0000256" key="5">
    <source>
        <dbReference type="ARBA" id="ARBA00022840"/>
    </source>
</evidence>
<evidence type="ECO:0000259" key="8">
    <source>
        <dbReference type="Pfam" id="PF23559"/>
    </source>
</evidence>
<dbReference type="InterPro" id="IPR041118">
    <property type="entry name" value="Rx_N"/>
</dbReference>
<dbReference type="Pfam" id="PF00931">
    <property type="entry name" value="NB-ARC"/>
    <property type="match status" value="1"/>
</dbReference>
<dbReference type="SUPFAM" id="SSF52058">
    <property type="entry name" value="L domain-like"/>
    <property type="match status" value="3"/>
</dbReference>
<dbReference type="Gene3D" id="3.40.50.300">
    <property type="entry name" value="P-loop containing nucleotide triphosphate hydrolases"/>
    <property type="match status" value="1"/>
</dbReference>
<dbReference type="Pfam" id="PF18052">
    <property type="entry name" value="Rx_N"/>
    <property type="match status" value="1"/>
</dbReference>
<evidence type="ECO:0008006" key="12">
    <source>
        <dbReference type="Google" id="ProtNLM"/>
    </source>
</evidence>
<keyword evidence="1" id="KW-0433">Leucine-rich repeat</keyword>
<feature type="domain" description="NB-ARC" evidence="6">
    <location>
        <begin position="187"/>
        <end position="360"/>
    </location>
</feature>
<dbReference type="Gene3D" id="1.10.8.430">
    <property type="entry name" value="Helical domain of apoptotic protease-activating factors"/>
    <property type="match status" value="1"/>
</dbReference>
<proteinExistence type="predicted"/>
<dbReference type="GO" id="GO:0006952">
    <property type="term" value="P:defense response"/>
    <property type="evidence" value="ECO:0007669"/>
    <property type="project" value="UniProtKB-KW"/>
</dbReference>
<dbReference type="FunFam" id="1.10.10.10:FF:000322">
    <property type="entry name" value="Probable disease resistance protein At1g63360"/>
    <property type="match status" value="1"/>
</dbReference>
<feature type="domain" description="R13L1/DRL21-like LRR repeat region" evidence="9">
    <location>
        <begin position="706"/>
        <end position="833"/>
    </location>
</feature>
<evidence type="ECO:0000256" key="3">
    <source>
        <dbReference type="ARBA" id="ARBA00022741"/>
    </source>
</evidence>
<dbReference type="InterPro" id="IPR056789">
    <property type="entry name" value="LRR_R13L1-DRL21"/>
</dbReference>
<feature type="domain" description="Disease resistance protein winged helix" evidence="8">
    <location>
        <begin position="445"/>
        <end position="514"/>
    </location>
</feature>
<dbReference type="SUPFAM" id="SSF52540">
    <property type="entry name" value="P-loop containing nucleoside triphosphate hydrolases"/>
    <property type="match status" value="1"/>
</dbReference>
<dbReference type="GO" id="GO:0051707">
    <property type="term" value="P:response to other organism"/>
    <property type="evidence" value="ECO:0007669"/>
    <property type="project" value="UniProtKB-ARBA"/>
</dbReference>
<dbReference type="Pfam" id="PF25019">
    <property type="entry name" value="LRR_R13L1-DRL21"/>
    <property type="match status" value="1"/>
</dbReference>
<keyword evidence="5" id="KW-0067">ATP-binding</keyword>
<evidence type="ECO:0000313" key="11">
    <source>
        <dbReference type="Proteomes" id="UP001054252"/>
    </source>
</evidence>
<dbReference type="InterPro" id="IPR027417">
    <property type="entry name" value="P-loop_NTPase"/>
</dbReference>
<dbReference type="Pfam" id="PF23559">
    <property type="entry name" value="WHD_DRP"/>
    <property type="match status" value="1"/>
</dbReference>
<dbReference type="GO" id="GO:0005524">
    <property type="term" value="F:ATP binding"/>
    <property type="evidence" value="ECO:0007669"/>
    <property type="project" value="UniProtKB-KW"/>
</dbReference>
<keyword evidence="2" id="KW-0677">Repeat</keyword>
<dbReference type="PRINTS" id="PR00364">
    <property type="entry name" value="DISEASERSIST"/>
</dbReference>
<keyword evidence="3" id="KW-0547">Nucleotide-binding</keyword>
<evidence type="ECO:0000259" key="7">
    <source>
        <dbReference type="Pfam" id="PF18052"/>
    </source>
</evidence>
<evidence type="ECO:0000256" key="2">
    <source>
        <dbReference type="ARBA" id="ARBA00022737"/>
    </source>
</evidence>
<dbReference type="GO" id="GO:0043531">
    <property type="term" value="F:ADP binding"/>
    <property type="evidence" value="ECO:0007669"/>
    <property type="project" value="InterPro"/>
</dbReference>
<dbReference type="Proteomes" id="UP001054252">
    <property type="component" value="Unassembled WGS sequence"/>
</dbReference>
<feature type="domain" description="Disease resistance N-terminal" evidence="7">
    <location>
        <begin position="16"/>
        <end position="103"/>
    </location>
</feature>
<dbReference type="Gene3D" id="3.80.10.10">
    <property type="entry name" value="Ribonuclease Inhibitor"/>
    <property type="match status" value="5"/>
</dbReference>
<accession>A0AAV5HH60</accession>
<comment type="caution">
    <text evidence="10">The sequence shown here is derived from an EMBL/GenBank/DDBJ whole genome shotgun (WGS) entry which is preliminary data.</text>
</comment>
<dbReference type="EMBL" id="BPVZ01000001">
    <property type="protein sequence ID" value="GKU86105.1"/>
    <property type="molecule type" value="Genomic_DNA"/>
</dbReference>
<dbReference type="InterPro" id="IPR058922">
    <property type="entry name" value="WHD_DRP"/>
</dbReference>
<dbReference type="InterPro" id="IPR042197">
    <property type="entry name" value="Apaf_helical"/>
</dbReference>
<evidence type="ECO:0000313" key="10">
    <source>
        <dbReference type="EMBL" id="GKU86105.1"/>
    </source>
</evidence>
<dbReference type="FunFam" id="3.40.50.300:FF:001091">
    <property type="entry name" value="Probable disease resistance protein At1g61300"/>
    <property type="match status" value="1"/>
</dbReference>
<dbReference type="InterPro" id="IPR002182">
    <property type="entry name" value="NB-ARC"/>
</dbReference>
<sequence length="1321" mass="149459">MEVVTIVGTTVLSVSLEWVIKKLGSKSSALRNPRKHVRENLQNWKSFLPKLRAVLDDAEQRQTANPAVEMWLSDLRHLAYDMEDVLDGLEADERRKKLTANTNQVQPSTSKARKLIPICFTSFYHDDFIPDCEVVSKIKEISVRLERVVKEKEALGLRVGEAGPSIAAPRWEPATTWLPEPHVYGREGDKDAILQKMLNEEGSDENPCVIPIVGMGGLGKTTLARLVYNDDGLKGVFELKAWVCVSGEFDVLQITRSILEQATQRKCDSKDPSVLQEKLNNTLSGKKFLLVLDDVWSEDYCCWDVLQRVFISGAKGSKIIVTSRIEGVAKTMGAGDKIYHLKELPKNECMSLLARHAFGRENFDVHLYLKDIGEEIVKRCSGLPLAVKTLGGLLRGELNPDKWVKVLNSEMWELPKERCYILPALRLSYHHLPAHLKKCFAYCSLFPKDHEFCKDDLVLLWMAEGFVQQQKNGVGQMKSMGDQYFCDLLSRGLFQQSSTKQSCFVMHDLVHDLAQYVAGETCYNLEKMFHSEKMVIHLEKVRHLSISALGVEALRRLRFLDKCNNLRTFLALPSCDHYNEGHNMFFQELLQKLRCSRVLSFNDKIVSEIPTSIGNLKHLRYIDFSCSQIQSLPDSMRFLVYLQTLILHDCSRITELPASVVDLVDLHHLDIRGTNSLQKMPSQMGKLTNLLMLPKFIVGKSSGLRLKELNNLKYLQGKLLIQDLHNVSNIEDANEANLCKIEGLDELELGWTHDFHTSRNESYEMQVLSQLKPYSNLRAFKIDSYGGLQFPSWIGDPLFSKLEYLELCNCERSTSLPGLGQLPWLKELVIRGMLAAKTINPEFHGHNNSSLDNFPLLYRLTLLDCPKLIGKLPGYIPSLKRLEITGCPQLTYSPMSLPSLQELYLDDCNEAVLRSVVDSTSLTKLQIQHISELTCLPKTLYMMALEALQVEECGELIFLLEDGDSISSLAANLKSITISRCPFLVSLAGQEQKHLLGSLEKLRIANCANLEHLPTGLHNLTCLKQLSIGRCKKFVGFLVTDFPLYLHRLNLSDLEALESLPDELMMTTKEIIIRNCPRLNSFPVGKLLATLQNSTIDRGIEVVNPLRNLSFPIDYMHKLSCLCYFEIVNCESLESLPERVLSIPTLQTLWIMSCKSLKSLPNGMYNCESLQNLEISGCPSIASIARGSLPPNLKDLVIDCEGLNESMLECWGIDRLTCLKYFEINWICPSDDLLPTSLTTLVIKGVYNLESISRGLLQNLASLKKLEILDCPILKTLPEEGLPPSLEKFQIKGCPLLKQRCLKEKGDYWPLISHIQEINIW</sequence>
<dbReference type="InterPro" id="IPR032675">
    <property type="entry name" value="LRR_dom_sf"/>
</dbReference>
<evidence type="ECO:0000259" key="6">
    <source>
        <dbReference type="Pfam" id="PF00931"/>
    </source>
</evidence>
<keyword evidence="11" id="KW-1185">Reference proteome</keyword>
<dbReference type="InterPro" id="IPR036388">
    <property type="entry name" value="WH-like_DNA-bd_sf"/>
</dbReference>
<organism evidence="10 11">
    <name type="scientific">Rubroshorea leprosula</name>
    <dbReference type="NCBI Taxonomy" id="152421"/>
    <lineage>
        <taxon>Eukaryota</taxon>
        <taxon>Viridiplantae</taxon>
        <taxon>Streptophyta</taxon>
        <taxon>Embryophyta</taxon>
        <taxon>Tracheophyta</taxon>
        <taxon>Spermatophyta</taxon>
        <taxon>Magnoliopsida</taxon>
        <taxon>eudicotyledons</taxon>
        <taxon>Gunneridae</taxon>
        <taxon>Pentapetalae</taxon>
        <taxon>rosids</taxon>
        <taxon>malvids</taxon>
        <taxon>Malvales</taxon>
        <taxon>Dipterocarpaceae</taxon>
        <taxon>Rubroshorea</taxon>
    </lineage>
</organism>
<keyword evidence="4" id="KW-0611">Plant defense</keyword>
<dbReference type="Gene3D" id="1.20.5.4130">
    <property type="match status" value="1"/>
</dbReference>
<dbReference type="PANTHER" id="PTHR36766:SF51">
    <property type="entry name" value="DISEASE RESISTANCE RPP13-LIKE PROTEIN 1"/>
    <property type="match status" value="1"/>
</dbReference>
<dbReference type="PANTHER" id="PTHR36766">
    <property type="entry name" value="PLANT BROAD-SPECTRUM MILDEW RESISTANCE PROTEIN RPW8"/>
    <property type="match status" value="1"/>
</dbReference>
<dbReference type="Gene3D" id="1.10.10.10">
    <property type="entry name" value="Winged helix-like DNA-binding domain superfamily/Winged helix DNA-binding domain"/>
    <property type="match status" value="1"/>
</dbReference>
<reference evidence="10 11" key="1">
    <citation type="journal article" date="2021" name="Commun. Biol.">
        <title>The genome of Shorea leprosula (Dipterocarpaceae) highlights the ecological relevance of drought in aseasonal tropical rainforests.</title>
        <authorList>
            <person name="Ng K.K.S."/>
            <person name="Kobayashi M.J."/>
            <person name="Fawcett J.A."/>
            <person name="Hatakeyama M."/>
            <person name="Paape T."/>
            <person name="Ng C.H."/>
            <person name="Ang C.C."/>
            <person name="Tnah L.H."/>
            <person name="Lee C.T."/>
            <person name="Nishiyama T."/>
            <person name="Sese J."/>
            <person name="O'Brien M.J."/>
            <person name="Copetti D."/>
            <person name="Mohd Noor M.I."/>
            <person name="Ong R.C."/>
            <person name="Putra M."/>
            <person name="Sireger I.Z."/>
            <person name="Indrioko S."/>
            <person name="Kosugi Y."/>
            <person name="Izuno A."/>
            <person name="Isagi Y."/>
            <person name="Lee S.L."/>
            <person name="Shimizu K.K."/>
        </authorList>
    </citation>
    <scope>NUCLEOTIDE SEQUENCE [LARGE SCALE GENOMIC DNA]</scope>
    <source>
        <strain evidence="10">214</strain>
    </source>
</reference>
<name>A0AAV5HH60_9ROSI</name>
<evidence type="ECO:0000256" key="4">
    <source>
        <dbReference type="ARBA" id="ARBA00022821"/>
    </source>
</evidence>